<organism evidence="1 2">
    <name type="scientific">Avena sativa</name>
    <name type="common">Oat</name>
    <dbReference type="NCBI Taxonomy" id="4498"/>
    <lineage>
        <taxon>Eukaryota</taxon>
        <taxon>Viridiplantae</taxon>
        <taxon>Streptophyta</taxon>
        <taxon>Embryophyta</taxon>
        <taxon>Tracheophyta</taxon>
        <taxon>Spermatophyta</taxon>
        <taxon>Magnoliopsida</taxon>
        <taxon>Liliopsida</taxon>
        <taxon>Poales</taxon>
        <taxon>Poaceae</taxon>
        <taxon>BOP clade</taxon>
        <taxon>Pooideae</taxon>
        <taxon>Poodae</taxon>
        <taxon>Poeae</taxon>
        <taxon>Poeae Chloroplast Group 1 (Aveneae type)</taxon>
        <taxon>Aveninae</taxon>
        <taxon>Avena</taxon>
    </lineage>
</organism>
<name>A0ACD5Y1B0_AVESA</name>
<accession>A0ACD5Y1B0</accession>
<evidence type="ECO:0000313" key="1">
    <source>
        <dbReference type="EnsemblPlants" id="AVESA.00010b.r2.5CG0886880.1.CDS"/>
    </source>
</evidence>
<dbReference type="Proteomes" id="UP001732700">
    <property type="component" value="Chromosome 5C"/>
</dbReference>
<dbReference type="EnsemblPlants" id="AVESA.00010b.r2.5CG0886880.1">
    <property type="protein sequence ID" value="AVESA.00010b.r2.5CG0886880.1.CDS"/>
    <property type="gene ID" value="AVESA.00010b.r2.5CG0886880"/>
</dbReference>
<sequence>METHNGNFVMTEVQQRLLCFEYLSSGSLQKHITDASHGLEWRTRFEIIKGITEGLHYLHQSHIVHLDLKPANVLLNETLVLKIADFGLSKCFSENQVEATFTKQVGSLGYLAPEFFGGKITMKLDMYSLGVIITELLTGRKGYTEVENVLENWTNRLDISEGQKQLEQLRVCAEIAIECIEFNPAKRPDPRNVIDRLEEVEITYGSIATAVTSTSVAQVLESLHTTELENSREDIQLGRVHVHTEAGEERIDYSPKQTPDAGHTTDRHDEIGSTEQSTETDRSSSRTMQRSFMASELKPADLSLSLLQNITKSFSGDLEIDRDGFGVFYKATLRGSAVVVKRLSNECVDEKEFHREVECLMKARHKNIVQLLGYCNETRAVAARHEGKFVFADVQERLLCFEFLPKGTLYNYITGMARCADSRPIRRRPIVGALGIAPGQASPASEPSA</sequence>
<reference evidence="1" key="1">
    <citation type="submission" date="2021-05" db="EMBL/GenBank/DDBJ databases">
        <authorList>
            <person name="Scholz U."/>
            <person name="Mascher M."/>
            <person name="Fiebig A."/>
        </authorList>
    </citation>
    <scope>NUCLEOTIDE SEQUENCE [LARGE SCALE GENOMIC DNA]</scope>
</reference>
<protein>
    <submittedName>
        <fullName evidence="1">Uncharacterized protein</fullName>
    </submittedName>
</protein>
<reference evidence="1" key="2">
    <citation type="submission" date="2025-09" db="UniProtKB">
        <authorList>
            <consortium name="EnsemblPlants"/>
        </authorList>
    </citation>
    <scope>IDENTIFICATION</scope>
</reference>
<keyword evidence="2" id="KW-1185">Reference proteome</keyword>
<evidence type="ECO:0000313" key="2">
    <source>
        <dbReference type="Proteomes" id="UP001732700"/>
    </source>
</evidence>
<proteinExistence type="predicted"/>